<dbReference type="InterPro" id="IPR038071">
    <property type="entry name" value="UROD/MetE-like_sf"/>
</dbReference>
<dbReference type="SUPFAM" id="SSF51726">
    <property type="entry name" value="UROD/MetE-like"/>
    <property type="match status" value="1"/>
</dbReference>
<dbReference type="AlphaFoldDB" id="A0A8D4UTP6"/>
<reference evidence="3" key="1">
    <citation type="submission" date="2019-05" db="EMBL/GenBank/DDBJ databases">
        <title>Complete genome sequencing of Dialister sp. strain 5BBH33.</title>
        <authorList>
            <person name="Sakamoto M."/>
            <person name="Murakami T."/>
            <person name="Mori H."/>
        </authorList>
    </citation>
    <scope>NUCLEOTIDE SEQUENCE [LARGE SCALE GENOMIC DNA]</scope>
    <source>
        <strain evidence="3">5BBH33</strain>
    </source>
</reference>
<dbReference type="Pfam" id="PF01208">
    <property type="entry name" value="URO-D"/>
    <property type="match status" value="1"/>
</dbReference>
<dbReference type="Proteomes" id="UP000320585">
    <property type="component" value="Chromosome"/>
</dbReference>
<accession>A0A8D4UTP6</accession>
<dbReference type="GeneID" id="92715679"/>
<gene>
    <name evidence="2" type="ORF">Dia5BBH33_04620</name>
</gene>
<name>A0A8D4UTP6_9FIRM</name>
<dbReference type="EMBL" id="AP019697">
    <property type="protein sequence ID" value="BBK24527.1"/>
    <property type="molecule type" value="Genomic_DNA"/>
</dbReference>
<dbReference type="KEGG" id="dho:Dia5BBH33_04620"/>
<dbReference type="Gene3D" id="3.20.20.210">
    <property type="match status" value="1"/>
</dbReference>
<dbReference type="PANTHER" id="PTHR47099:SF1">
    <property type="entry name" value="METHYLCOBAMIDE:COM METHYLTRANSFERASE MTBA"/>
    <property type="match status" value="1"/>
</dbReference>
<feature type="domain" description="Uroporphyrinogen decarboxylase (URO-D)" evidence="1">
    <location>
        <begin position="79"/>
        <end position="334"/>
    </location>
</feature>
<dbReference type="InterPro" id="IPR000257">
    <property type="entry name" value="Uroporphyrinogen_deCOase"/>
</dbReference>
<dbReference type="RefSeq" id="WP_108849965.1">
    <property type="nucleotide sequence ID" value="NZ_AP019697.1"/>
</dbReference>
<evidence type="ECO:0000259" key="1">
    <source>
        <dbReference type="Pfam" id="PF01208"/>
    </source>
</evidence>
<keyword evidence="3" id="KW-1185">Reference proteome</keyword>
<dbReference type="PANTHER" id="PTHR47099">
    <property type="entry name" value="METHYLCOBAMIDE:COM METHYLTRANSFERASE MTBA"/>
    <property type="match status" value="1"/>
</dbReference>
<evidence type="ECO:0000313" key="2">
    <source>
        <dbReference type="EMBL" id="BBK24527.1"/>
    </source>
</evidence>
<protein>
    <submittedName>
        <fullName evidence="2">Uroporphyrinogen decarboxylase</fullName>
    </submittedName>
</protein>
<sequence>MKQSKRDLITAAFHNQETGRMALGFWHHFLKDETGADAFLHPELTDEVIQGQEDFYQAFSPDMIKIMTDGFFSYPAEILQKPLTSRKALSEIKPLGKSSVWFESQIAYAKLLQKKYGSEVPLFYNVFAVPRTIEFMQQTAGSPIDLGAWVREEPETLTKAMDIISTDYAELAKALISEAGVDGIYLSVNNVSPDGITEEEYRKYIAPYELKILEAANEAGGSNILHICGYHGFRNHLEWYKDYPFLAVNVANHVEGITLGKEKKLFGGRAVIGGFGQTENDLIYKGSEEEIRSEVRRLLDESGTKGVLLGADCTIPRDTDIRHLEWIRDEADKYVKEHKA</sequence>
<dbReference type="GO" id="GO:0006779">
    <property type="term" value="P:porphyrin-containing compound biosynthetic process"/>
    <property type="evidence" value="ECO:0007669"/>
    <property type="project" value="InterPro"/>
</dbReference>
<evidence type="ECO:0000313" key="3">
    <source>
        <dbReference type="Proteomes" id="UP000320585"/>
    </source>
</evidence>
<organism evidence="2 3">
    <name type="scientific">Dialister hominis</name>
    <dbReference type="NCBI Taxonomy" id="2582419"/>
    <lineage>
        <taxon>Bacteria</taxon>
        <taxon>Bacillati</taxon>
        <taxon>Bacillota</taxon>
        <taxon>Negativicutes</taxon>
        <taxon>Veillonellales</taxon>
        <taxon>Veillonellaceae</taxon>
        <taxon>Dialister</taxon>
    </lineage>
</organism>
<dbReference type="InterPro" id="IPR052024">
    <property type="entry name" value="Methanogen_methyltrans"/>
</dbReference>
<dbReference type="GO" id="GO:0004853">
    <property type="term" value="F:uroporphyrinogen decarboxylase activity"/>
    <property type="evidence" value="ECO:0007669"/>
    <property type="project" value="InterPro"/>
</dbReference>
<proteinExistence type="predicted"/>
<dbReference type="OrthoDB" id="7375127at2"/>